<dbReference type="AlphaFoldDB" id="A0A150Q3C5"/>
<accession>A0A150Q3C5</accession>
<comment type="caution">
    <text evidence="2">The sequence shown here is derived from an EMBL/GenBank/DDBJ whole genome shotgun (WGS) entry which is preliminary data.</text>
</comment>
<gene>
    <name evidence="2" type="ORF">BE15_24710</name>
</gene>
<dbReference type="Proteomes" id="UP000075260">
    <property type="component" value="Unassembled WGS sequence"/>
</dbReference>
<evidence type="ECO:0000256" key="1">
    <source>
        <dbReference type="SAM" id="MobiDB-lite"/>
    </source>
</evidence>
<evidence type="ECO:0000313" key="3">
    <source>
        <dbReference type="Proteomes" id="UP000075260"/>
    </source>
</evidence>
<dbReference type="EMBL" id="JEMA01001125">
    <property type="protein sequence ID" value="KYF62088.1"/>
    <property type="molecule type" value="Genomic_DNA"/>
</dbReference>
<feature type="region of interest" description="Disordered" evidence="1">
    <location>
        <begin position="48"/>
        <end position="67"/>
    </location>
</feature>
<protein>
    <submittedName>
        <fullName evidence="2">Uncharacterized protein</fullName>
    </submittedName>
</protein>
<sequence length="67" mass="7364">MSHRAATSFQGHRLSVPKVVFRAIVLHWQYRLHVVESTGRMLSAELVDASSTHPGGAPRADLWSASP</sequence>
<evidence type="ECO:0000313" key="2">
    <source>
        <dbReference type="EMBL" id="KYF62088.1"/>
    </source>
</evidence>
<reference evidence="2 3" key="1">
    <citation type="submission" date="2014-02" db="EMBL/GenBank/DDBJ databases">
        <title>The small core and large imbalanced accessory genome model reveals a collaborative survival strategy of Sorangium cellulosum strains in nature.</title>
        <authorList>
            <person name="Han K."/>
            <person name="Peng R."/>
            <person name="Blom J."/>
            <person name="Li Y.-Z."/>
        </authorList>
    </citation>
    <scope>NUCLEOTIDE SEQUENCE [LARGE SCALE GENOMIC DNA]</scope>
    <source>
        <strain evidence="2 3">So0008-312</strain>
    </source>
</reference>
<organism evidence="2 3">
    <name type="scientific">Sorangium cellulosum</name>
    <name type="common">Polyangium cellulosum</name>
    <dbReference type="NCBI Taxonomy" id="56"/>
    <lineage>
        <taxon>Bacteria</taxon>
        <taxon>Pseudomonadati</taxon>
        <taxon>Myxococcota</taxon>
        <taxon>Polyangia</taxon>
        <taxon>Polyangiales</taxon>
        <taxon>Polyangiaceae</taxon>
        <taxon>Sorangium</taxon>
    </lineage>
</organism>
<name>A0A150Q3C5_SORCE</name>
<proteinExistence type="predicted"/>